<reference evidence="1 2" key="1">
    <citation type="submission" date="2016-03" db="EMBL/GenBank/DDBJ databases">
        <title>Niastella vici sp. nov., isolated from farmland soil.</title>
        <authorList>
            <person name="Chen L."/>
            <person name="Wang D."/>
            <person name="Yang S."/>
            <person name="Wang G."/>
        </authorList>
    </citation>
    <scope>NUCLEOTIDE SEQUENCE [LARGE SCALE GENOMIC DNA]</scope>
    <source>
        <strain evidence="1 2">DJ57</strain>
    </source>
</reference>
<gene>
    <name evidence="1" type="ORF">A3860_05435</name>
</gene>
<comment type="caution">
    <text evidence="1">The sequence shown here is derived from an EMBL/GenBank/DDBJ whole genome shotgun (WGS) entry which is preliminary data.</text>
</comment>
<evidence type="ECO:0000313" key="2">
    <source>
        <dbReference type="Proteomes" id="UP000192796"/>
    </source>
</evidence>
<keyword evidence="2" id="KW-1185">Reference proteome</keyword>
<accession>A0A1V9FS98</accession>
<evidence type="ECO:0008006" key="3">
    <source>
        <dbReference type="Google" id="ProtNLM"/>
    </source>
</evidence>
<proteinExistence type="predicted"/>
<dbReference type="STRING" id="1703345.A3860_05435"/>
<dbReference type="PROSITE" id="PS51257">
    <property type="entry name" value="PROKAR_LIPOPROTEIN"/>
    <property type="match status" value="1"/>
</dbReference>
<organism evidence="1 2">
    <name type="scientific">Niastella vici</name>
    <dbReference type="NCBI Taxonomy" id="1703345"/>
    <lineage>
        <taxon>Bacteria</taxon>
        <taxon>Pseudomonadati</taxon>
        <taxon>Bacteroidota</taxon>
        <taxon>Chitinophagia</taxon>
        <taxon>Chitinophagales</taxon>
        <taxon>Chitinophagaceae</taxon>
        <taxon>Niastella</taxon>
    </lineage>
</organism>
<dbReference type="OrthoDB" id="673589at2"/>
<dbReference type="RefSeq" id="WP_081151522.1">
    <property type="nucleotide sequence ID" value="NZ_LVYD01000058.1"/>
</dbReference>
<dbReference type="AlphaFoldDB" id="A0A1V9FS98"/>
<sequence>MTTRNWLYFIIIFFITSCNEMWGDHPLGNHLSLLEGDKKEDRIIVYCGDEGGICHGGIPIVPTYNRQFDEKGRYAEYVQTAISNKNWIIAETVQVKNKQKNYWIIKKAFDIENINCRKSNCDSIIQSYVTGPLSIADFQTQIKKLNIDLSF</sequence>
<dbReference type="Proteomes" id="UP000192796">
    <property type="component" value="Unassembled WGS sequence"/>
</dbReference>
<dbReference type="EMBL" id="LVYD01000058">
    <property type="protein sequence ID" value="OQP61161.1"/>
    <property type="molecule type" value="Genomic_DNA"/>
</dbReference>
<name>A0A1V9FS98_9BACT</name>
<evidence type="ECO:0000313" key="1">
    <source>
        <dbReference type="EMBL" id="OQP61161.1"/>
    </source>
</evidence>
<protein>
    <recommendedName>
        <fullName evidence="3">Lipoprotein</fullName>
    </recommendedName>
</protein>